<keyword evidence="9" id="KW-0479">Metal-binding</keyword>
<evidence type="ECO:0000256" key="14">
    <source>
        <dbReference type="ARBA" id="ARBA00023034"/>
    </source>
</evidence>
<reference evidence="23 24" key="1">
    <citation type="submission" date="2020-08" db="EMBL/GenBank/DDBJ databases">
        <title>Croceimicrobium hydrocarbonivorans gen. nov., sp. nov., a novel marine bacterium isolated from a bacterial consortium that degrades polyethylene terephthalate.</title>
        <authorList>
            <person name="Liu R."/>
        </authorList>
    </citation>
    <scope>NUCLEOTIDE SEQUENCE [LARGE SCALE GENOMIC DNA]</scope>
    <source>
        <strain evidence="23 24">A20-9</strain>
    </source>
</reference>
<dbReference type="Gene3D" id="3.50.30.30">
    <property type="match status" value="1"/>
</dbReference>
<organism evidence="23 24">
    <name type="scientific">Croceimicrobium hydrocarbonivorans</name>
    <dbReference type="NCBI Taxonomy" id="2761580"/>
    <lineage>
        <taxon>Bacteria</taxon>
        <taxon>Pseudomonadati</taxon>
        <taxon>Bacteroidota</taxon>
        <taxon>Flavobacteriia</taxon>
        <taxon>Flavobacteriales</taxon>
        <taxon>Owenweeksiaceae</taxon>
        <taxon>Croceimicrobium</taxon>
    </lineage>
</organism>
<evidence type="ECO:0000256" key="21">
    <source>
        <dbReference type="SAM" id="SignalP"/>
    </source>
</evidence>
<evidence type="ECO:0000313" key="23">
    <source>
        <dbReference type="EMBL" id="QNR25752.1"/>
    </source>
</evidence>
<dbReference type="Gene3D" id="3.40.630.10">
    <property type="entry name" value="Zn peptidases"/>
    <property type="match status" value="1"/>
</dbReference>
<keyword evidence="8" id="KW-0645">Protease</keyword>
<dbReference type="GO" id="GO:0070573">
    <property type="term" value="F:metallodipeptidase activity"/>
    <property type="evidence" value="ECO:0007669"/>
    <property type="project" value="InterPro"/>
</dbReference>
<dbReference type="Pfam" id="PF04389">
    <property type="entry name" value="Peptidase_M28"/>
    <property type="match status" value="1"/>
</dbReference>
<sequence length="455" mass="49789">MKKTWLLGLLAFAGFQLSAQTEAETFREIYSQALTEQQGYEWLRELCSMGPRFAGSDQATASVLHFKAKLDSMGFETRLQAVKVPRWVRGPQEQAWLIQGIDQTAMAVTALGGSIATPAGGLRGNVVEIPSFEALDSLDLKGKIAFFNIQMDPSFISTGYAYGSAVKQRWAGAIEASKKGAIGVVIRSLSSSINKYPHTGSMAYADEVKRIPAAALSTFDAELLSKSLKKDPGLQIKLQMACEWQDSVYSYNLIADLKGSSKPNDVIVVSGHIDSWELGTGAHDDGAGAMHALESLYLLKEMGFKTKRTLRMVWYMNEEFGLNGARVYAKAAKSAKEKHVIAIESDGGGFTPKGFSIDASDEMVEKLKAYRKLFEPYGIYQFSKGGSGADIGQLKNDDIILIGLRPDNHRYFEVHHSALDNINSVNAREFTMGSASLAALIWLMDRDDLCVGCKS</sequence>
<name>A0A7H0VJ54_9FLAO</name>
<dbReference type="Proteomes" id="UP000516305">
    <property type="component" value="Chromosome"/>
</dbReference>
<evidence type="ECO:0000256" key="15">
    <source>
        <dbReference type="ARBA" id="ARBA00023049"/>
    </source>
</evidence>
<keyword evidence="11 23" id="KW-0378">Hydrolase</keyword>
<proteinExistence type="predicted"/>
<keyword evidence="24" id="KW-1185">Reference proteome</keyword>
<keyword evidence="10 21" id="KW-0732">Signal</keyword>
<dbReference type="EMBL" id="CP060139">
    <property type="protein sequence ID" value="QNR25752.1"/>
    <property type="molecule type" value="Genomic_DNA"/>
</dbReference>
<evidence type="ECO:0000256" key="10">
    <source>
        <dbReference type="ARBA" id="ARBA00022729"/>
    </source>
</evidence>
<dbReference type="RefSeq" id="WP_210760277.1">
    <property type="nucleotide sequence ID" value="NZ_CP060139.1"/>
</dbReference>
<evidence type="ECO:0000256" key="19">
    <source>
        <dbReference type="ARBA" id="ARBA00025833"/>
    </source>
</evidence>
<keyword evidence="15" id="KW-0482">Metalloprotease</keyword>
<comment type="subcellular location">
    <subcellularLocation>
        <location evidence="1">Endoplasmic reticulum</location>
    </subcellularLocation>
    <subcellularLocation>
        <location evidence="3">Golgi apparatus</location>
    </subcellularLocation>
    <subcellularLocation>
        <location evidence="2">Lysosome</location>
    </subcellularLocation>
    <subcellularLocation>
        <location evidence="4">Secreted</location>
    </subcellularLocation>
</comment>
<evidence type="ECO:0000256" key="2">
    <source>
        <dbReference type="ARBA" id="ARBA00004371"/>
    </source>
</evidence>
<dbReference type="AlphaFoldDB" id="A0A7H0VJ54"/>
<accession>A0A7H0VJ54</accession>
<dbReference type="GO" id="GO:0005576">
    <property type="term" value="C:extracellular region"/>
    <property type="evidence" value="ECO:0007669"/>
    <property type="project" value="UniProtKB-SubCell"/>
</dbReference>
<dbReference type="KEGG" id="chyd:H4K34_07890"/>
<comment type="subunit">
    <text evidence="19">Homodimer. The monomeric form is inactive while the homodimer is active.</text>
</comment>
<evidence type="ECO:0000259" key="22">
    <source>
        <dbReference type="Pfam" id="PF04389"/>
    </source>
</evidence>
<evidence type="ECO:0000256" key="16">
    <source>
        <dbReference type="ARBA" id="ARBA00023145"/>
    </source>
</evidence>
<dbReference type="PANTHER" id="PTHR12053">
    <property type="entry name" value="PROTEASE FAMILY M28 PLASMA GLUTAMATE CARBOXYPEPTIDASE-RELATED"/>
    <property type="match status" value="1"/>
</dbReference>
<evidence type="ECO:0000256" key="6">
    <source>
        <dbReference type="ARBA" id="ARBA00022525"/>
    </source>
</evidence>
<evidence type="ECO:0000256" key="9">
    <source>
        <dbReference type="ARBA" id="ARBA00022723"/>
    </source>
</evidence>
<dbReference type="GO" id="GO:0005764">
    <property type="term" value="C:lysosome"/>
    <property type="evidence" value="ECO:0007669"/>
    <property type="project" value="UniProtKB-SubCell"/>
</dbReference>
<evidence type="ECO:0000256" key="17">
    <source>
        <dbReference type="ARBA" id="ARBA00023180"/>
    </source>
</evidence>
<evidence type="ECO:0000256" key="1">
    <source>
        <dbReference type="ARBA" id="ARBA00004240"/>
    </source>
</evidence>
<evidence type="ECO:0000256" key="4">
    <source>
        <dbReference type="ARBA" id="ARBA00004613"/>
    </source>
</evidence>
<evidence type="ECO:0000256" key="18">
    <source>
        <dbReference type="ARBA" id="ARBA00023228"/>
    </source>
</evidence>
<keyword evidence="16" id="KW-0865">Zymogen</keyword>
<dbReference type="PANTHER" id="PTHR12053:SF3">
    <property type="entry name" value="CARBOXYPEPTIDASE Q"/>
    <property type="match status" value="1"/>
</dbReference>
<feature type="chain" id="PRO_5028823448" description="Carboxypeptidase Q" evidence="21">
    <location>
        <begin position="20"/>
        <end position="455"/>
    </location>
</feature>
<dbReference type="GO" id="GO:0046872">
    <property type="term" value="F:metal ion binding"/>
    <property type="evidence" value="ECO:0007669"/>
    <property type="project" value="UniProtKB-KW"/>
</dbReference>
<evidence type="ECO:0000256" key="3">
    <source>
        <dbReference type="ARBA" id="ARBA00004555"/>
    </source>
</evidence>
<feature type="domain" description="Peptidase M28" evidence="22">
    <location>
        <begin position="252"/>
        <end position="430"/>
    </location>
</feature>
<keyword evidence="7" id="KW-0121">Carboxypeptidase</keyword>
<keyword evidence="12" id="KW-0256">Endoplasmic reticulum</keyword>
<keyword evidence="13" id="KW-0862">Zinc</keyword>
<evidence type="ECO:0000256" key="11">
    <source>
        <dbReference type="ARBA" id="ARBA00022801"/>
    </source>
</evidence>
<keyword evidence="14" id="KW-0333">Golgi apparatus</keyword>
<evidence type="ECO:0000256" key="12">
    <source>
        <dbReference type="ARBA" id="ARBA00022824"/>
    </source>
</evidence>
<protein>
    <recommendedName>
        <fullName evidence="5">Carboxypeptidase Q</fullName>
    </recommendedName>
    <alternativeName>
        <fullName evidence="20">Plasma glutamate carboxypeptidase</fullName>
    </alternativeName>
</protein>
<evidence type="ECO:0000313" key="24">
    <source>
        <dbReference type="Proteomes" id="UP000516305"/>
    </source>
</evidence>
<gene>
    <name evidence="23" type="ORF">H4K34_07890</name>
</gene>
<evidence type="ECO:0000256" key="7">
    <source>
        <dbReference type="ARBA" id="ARBA00022645"/>
    </source>
</evidence>
<evidence type="ECO:0000256" key="5">
    <source>
        <dbReference type="ARBA" id="ARBA00014116"/>
    </source>
</evidence>
<evidence type="ECO:0000256" key="8">
    <source>
        <dbReference type="ARBA" id="ARBA00022670"/>
    </source>
</evidence>
<evidence type="ECO:0000256" key="13">
    <source>
        <dbReference type="ARBA" id="ARBA00022833"/>
    </source>
</evidence>
<dbReference type="SUPFAM" id="SSF53187">
    <property type="entry name" value="Zn-dependent exopeptidases"/>
    <property type="match status" value="1"/>
</dbReference>
<dbReference type="GO" id="GO:0006508">
    <property type="term" value="P:proteolysis"/>
    <property type="evidence" value="ECO:0007669"/>
    <property type="project" value="UniProtKB-KW"/>
</dbReference>
<keyword evidence="6" id="KW-0964">Secreted</keyword>
<keyword evidence="18" id="KW-0458">Lysosome</keyword>
<dbReference type="InterPro" id="IPR039866">
    <property type="entry name" value="CPQ"/>
</dbReference>
<feature type="signal peptide" evidence="21">
    <location>
        <begin position="1"/>
        <end position="19"/>
    </location>
</feature>
<evidence type="ECO:0000256" key="20">
    <source>
        <dbReference type="ARBA" id="ARBA00033328"/>
    </source>
</evidence>
<keyword evidence="17" id="KW-0325">Glycoprotein</keyword>
<dbReference type="InterPro" id="IPR007484">
    <property type="entry name" value="Peptidase_M28"/>
</dbReference>
<dbReference type="GO" id="GO:0004180">
    <property type="term" value="F:carboxypeptidase activity"/>
    <property type="evidence" value="ECO:0007669"/>
    <property type="project" value="UniProtKB-KW"/>
</dbReference>